<keyword evidence="4 6" id="KW-0862">Zinc</keyword>
<keyword evidence="1 6" id="KW-0645">Protease</keyword>
<evidence type="ECO:0000259" key="8">
    <source>
        <dbReference type="Pfam" id="PF01435"/>
    </source>
</evidence>
<dbReference type="EMBL" id="SMKP01000009">
    <property type="protein sequence ID" value="TDD24720.1"/>
    <property type="molecule type" value="Genomic_DNA"/>
</dbReference>
<dbReference type="OrthoDB" id="9785340at2"/>
<dbReference type="Gene3D" id="3.30.2010.10">
    <property type="entry name" value="Metalloproteases ('zincins'), catalytic domain"/>
    <property type="match status" value="1"/>
</dbReference>
<name>A0A4R4X385_9ACTN</name>
<comment type="caution">
    <text evidence="9">The sequence shown here is derived from an EMBL/GenBank/DDBJ whole genome shotgun (WGS) entry which is preliminary data.</text>
</comment>
<protein>
    <submittedName>
        <fullName evidence="9">M56 family peptidase</fullName>
    </submittedName>
</protein>
<dbReference type="PANTHER" id="PTHR34978:SF3">
    <property type="entry name" value="SLR0241 PROTEIN"/>
    <property type="match status" value="1"/>
</dbReference>
<feature type="domain" description="Peptidase M48" evidence="8">
    <location>
        <begin position="115"/>
        <end position="194"/>
    </location>
</feature>
<feature type="transmembrane region" description="Helical" evidence="7">
    <location>
        <begin position="6"/>
        <end position="24"/>
    </location>
</feature>
<dbReference type="GO" id="GO:0004222">
    <property type="term" value="F:metalloendopeptidase activity"/>
    <property type="evidence" value="ECO:0007669"/>
    <property type="project" value="InterPro"/>
</dbReference>
<feature type="transmembrane region" description="Helical" evidence="7">
    <location>
        <begin position="36"/>
        <end position="59"/>
    </location>
</feature>
<keyword evidence="7" id="KW-1133">Transmembrane helix</keyword>
<keyword evidence="3 6" id="KW-0378">Hydrolase</keyword>
<feature type="transmembrane region" description="Helical" evidence="7">
    <location>
        <begin position="274"/>
        <end position="297"/>
    </location>
</feature>
<keyword evidence="7" id="KW-0812">Transmembrane</keyword>
<evidence type="ECO:0000256" key="4">
    <source>
        <dbReference type="ARBA" id="ARBA00022833"/>
    </source>
</evidence>
<comment type="cofactor">
    <cofactor evidence="6">
        <name>Zn(2+)</name>
        <dbReference type="ChEBI" id="CHEBI:29105"/>
    </cofactor>
    <text evidence="6">Binds 1 zinc ion per subunit.</text>
</comment>
<dbReference type="AlphaFoldDB" id="A0A4R4X385"/>
<evidence type="ECO:0000256" key="2">
    <source>
        <dbReference type="ARBA" id="ARBA00022723"/>
    </source>
</evidence>
<dbReference type="Proteomes" id="UP000294543">
    <property type="component" value="Unassembled WGS sequence"/>
</dbReference>
<dbReference type="Pfam" id="PF01435">
    <property type="entry name" value="Peptidase_M48"/>
    <property type="match status" value="1"/>
</dbReference>
<evidence type="ECO:0000256" key="5">
    <source>
        <dbReference type="ARBA" id="ARBA00023049"/>
    </source>
</evidence>
<keyword evidence="2" id="KW-0479">Metal-binding</keyword>
<evidence type="ECO:0000313" key="10">
    <source>
        <dbReference type="Proteomes" id="UP000294543"/>
    </source>
</evidence>
<dbReference type="CDD" id="cd07326">
    <property type="entry name" value="M56_BlaR1_MecR1_like"/>
    <property type="match status" value="1"/>
</dbReference>
<evidence type="ECO:0000313" key="9">
    <source>
        <dbReference type="EMBL" id="TDD24720.1"/>
    </source>
</evidence>
<dbReference type="RefSeq" id="WP_132504779.1">
    <property type="nucleotide sequence ID" value="NZ_SMKP01000009.1"/>
</dbReference>
<keyword evidence="7" id="KW-0472">Membrane</keyword>
<evidence type="ECO:0000256" key="3">
    <source>
        <dbReference type="ARBA" id="ARBA00022801"/>
    </source>
</evidence>
<gene>
    <name evidence="9" type="ORF">E1294_04540</name>
</gene>
<dbReference type="GO" id="GO:0006508">
    <property type="term" value="P:proteolysis"/>
    <property type="evidence" value="ECO:0007669"/>
    <property type="project" value="UniProtKB-KW"/>
</dbReference>
<reference evidence="9 10" key="1">
    <citation type="submission" date="2019-03" db="EMBL/GenBank/DDBJ databases">
        <title>Draft genome sequences of novel Actinobacteria.</title>
        <authorList>
            <person name="Sahin N."/>
            <person name="Ay H."/>
            <person name="Saygin H."/>
        </authorList>
    </citation>
    <scope>NUCLEOTIDE SEQUENCE [LARGE SCALE GENOMIC DNA]</scope>
    <source>
        <strain evidence="9 10">KC712</strain>
    </source>
</reference>
<keyword evidence="5 6" id="KW-0482">Metalloprotease</keyword>
<comment type="similarity">
    <text evidence="6">Belongs to the peptidase M48 family.</text>
</comment>
<sequence>MTYAAHHLITLALALAAAMAMPRAPWSSRCPRAGVLVWQAIALTAVSSLIGALLAIGLAPLRLGIVPGLAHLAGGDPPVRLTTGHMLAIVLGLALTGWLLIAFVLTCRSLATLRRRQRALLSLIAATGPDAAGAHVVEHPAVAAYCVPGRQAAIVVSTGALGLLPRTELAAVLAHEWAHARERHDLALLPFAVLERALPWSGAVRAMLRHVAMLVEMRADDRAARAHGRATLSAALRRFHSSNRLPSPAGTLGSTGEIDARLRRLSAPEPPPRLLTGAAMLLTVLTVATTPLSLFLLPL</sequence>
<dbReference type="GO" id="GO:0046872">
    <property type="term" value="F:metal ion binding"/>
    <property type="evidence" value="ECO:0007669"/>
    <property type="project" value="UniProtKB-KW"/>
</dbReference>
<feature type="transmembrane region" description="Helical" evidence="7">
    <location>
        <begin position="86"/>
        <end position="107"/>
    </location>
</feature>
<organism evidence="9 10">
    <name type="scientific">Nonomuraea diastatica</name>
    <dbReference type="NCBI Taxonomy" id="1848329"/>
    <lineage>
        <taxon>Bacteria</taxon>
        <taxon>Bacillati</taxon>
        <taxon>Actinomycetota</taxon>
        <taxon>Actinomycetes</taxon>
        <taxon>Streptosporangiales</taxon>
        <taxon>Streptosporangiaceae</taxon>
        <taxon>Nonomuraea</taxon>
    </lineage>
</organism>
<evidence type="ECO:0000256" key="1">
    <source>
        <dbReference type="ARBA" id="ARBA00022670"/>
    </source>
</evidence>
<proteinExistence type="inferred from homology"/>
<dbReference type="InterPro" id="IPR052173">
    <property type="entry name" value="Beta-lactam_resp_regulator"/>
</dbReference>
<dbReference type="InterPro" id="IPR001915">
    <property type="entry name" value="Peptidase_M48"/>
</dbReference>
<evidence type="ECO:0000256" key="7">
    <source>
        <dbReference type="SAM" id="Phobius"/>
    </source>
</evidence>
<dbReference type="PANTHER" id="PTHR34978">
    <property type="entry name" value="POSSIBLE SENSOR-TRANSDUCER PROTEIN BLAR"/>
    <property type="match status" value="1"/>
</dbReference>
<accession>A0A4R4X385</accession>
<evidence type="ECO:0000256" key="6">
    <source>
        <dbReference type="RuleBase" id="RU003983"/>
    </source>
</evidence>
<keyword evidence="10" id="KW-1185">Reference proteome</keyword>